<dbReference type="HOGENOM" id="CLU_1175813_0_0_1"/>
<dbReference type="AlphaFoldDB" id="A0A0C3B4L0"/>
<reference evidence="1 2" key="1">
    <citation type="submission" date="2014-04" db="EMBL/GenBank/DDBJ databases">
        <authorList>
            <consortium name="DOE Joint Genome Institute"/>
            <person name="Kuo A."/>
            <person name="Tarkka M."/>
            <person name="Buscot F."/>
            <person name="Kohler A."/>
            <person name="Nagy L.G."/>
            <person name="Floudas D."/>
            <person name="Copeland A."/>
            <person name="Barry K.W."/>
            <person name="Cichocki N."/>
            <person name="Veneault-Fourrey C."/>
            <person name="LaButti K."/>
            <person name="Lindquist E.A."/>
            <person name="Lipzen A."/>
            <person name="Lundell T."/>
            <person name="Morin E."/>
            <person name="Murat C."/>
            <person name="Sun H."/>
            <person name="Tunlid A."/>
            <person name="Henrissat B."/>
            <person name="Grigoriev I.V."/>
            <person name="Hibbett D.S."/>
            <person name="Martin F."/>
            <person name="Nordberg H.P."/>
            <person name="Cantor M.N."/>
            <person name="Hua S.X."/>
        </authorList>
    </citation>
    <scope>NUCLEOTIDE SEQUENCE [LARGE SCALE GENOMIC DNA]</scope>
    <source>
        <strain evidence="1 2">F 1598</strain>
    </source>
</reference>
<protein>
    <submittedName>
        <fullName evidence="1">Uncharacterized protein</fullName>
    </submittedName>
</protein>
<dbReference type="EMBL" id="KN833000">
    <property type="protein sequence ID" value="KIM81128.1"/>
    <property type="molecule type" value="Genomic_DNA"/>
</dbReference>
<keyword evidence="2" id="KW-1185">Reference proteome</keyword>
<gene>
    <name evidence="1" type="ORF">PILCRDRAFT_8834</name>
</gene>
<organism evidence="1 2">
    <name type="scientific">Piloderma croceum (strain F 1598)</name>
    <dbReference type="NCBI Taxonomy" id="765440"/>
    <lineage>
        <taxon>Eukaryota</taxon>
        <taxon>Fungi</taxon>
        <taxon>Dikarya</taxon>
        <taxon>Basidiomycota</taxon>
        <taxon>Agaricomycotina</taxon>
        <taxon>Agaricomycetes</taxon>
        <taxon>Agaricomycetidae</taxon>
        <taxon>Atheliales</taxon>
        <taxon>Atheliaceae</taxon>
        <taxon>Piloderma</taxon>
    </lineage>
</organism>
<sequence>MSLILSDVVPDDSGPSWALADLVADIDPVPPYYGDIPSFDIPFFQGVSPPSRHISYSPSDPTSYAPPYPISPSDPVTSIICYSCRVHLDHFHVEFTSGPVHVNLLVQGEDWDGPMVVLRWVAVNLLEIVGECEGRDFEGRFDAGRGGVEAAAISCSSDSMVFLARACPIEELPSPGPLFDTPISNSPSLSPSSSPNSLIRLVPNILVTFLSPCSLV</sequence>
<reference evidence="2" key="2">
    <citation type="submission" date="2015-01" db="EMBL/GenBank/DDBJ databases">
        <title>Evolutionary Origins and Diversification of the Mycorrhizal Mutualists.</title>
        <authorList>
            <consortium name="DOE Joint Genome Institute"/>
            <consortium name="Mycorrhizal Genomics Consortium"/>
            <person name="Kohler A."/>
            <person name="Kuo A."/>
            <person name="Nagy L.G."/>
            <person name="Floudas D."/>
            <person name="Copeland A."/>
            <person name="Barry K.W."/>
            <person name="Cichocki N."/>
            <person name="Veneault-Fourrey C."/>
            <person name="LaButti K."/>
            <person name="Lindquist E.A."/>
            <person name="Lipzen A."/>
            <person name="Lundell T."/>
            <person name="Morin E."/>
            <person name="Murat C."/>
            <person name="Riley R."/>
            <person name="Ohm R."/>
            <person name="Sun H."/>
            <person name="Tunlid A."/>
            <person name="Henrissat B."/>
            <person name="Grigoriev I.V."/>
            <person name="Hibbett D.S."/>
            <person name="Martin F."/>
        </authorList>
    </citation>
    <scope>NUCLEOTIDE SEQUENCE [LARGE SCALE GENOMIC DNA]</scope>
    <source>
        <strain evidence="2">F 1598</strain>
    </source>
</reference>
<evidence type="ECO:0000313" key="1">
    <source>
        <dbReference type="EMBL" id="KIM81128.1"/>
    </source>
</evidence>
<name>A0A0C3B4L0_PILCF</name>
<evidence type="ECO:0000313" key="2">
    <source>
        <dbReference type="Proteomes" id="UP000054166"/>
    </source>
</evidence>
<proteinExistence type="predicted"/>
<dbReference type="Proteomes" id="UP000054166">
    <property type="component" value="Unassembled WGS sequence"/>
</dbReference>
<dbReference type="InParanoid" id="A0A0C3B4L0"/>
<accession>A0A0C3B4L0</accession>